<name>A0A0N4WJN6_HAEPC</name>
<dbReference type="InterPro" id="IPR001130">
    <property type="entry name" value="TatD-like"/>
</dbReference>
<dbReference type="AlphaFoldDB" id="A0A0N4WJN6"/>
<dbReference type="PROSITE" id="PS01091">
    <property type="entry name" value="TATD_3"/>
    <property type="match status" value="1"/>
</dbReference>
<comment type="similarity">
    <text evidence="1">Belongs to the metallo-dependent hydrolases superfamily. TatD-type hydrolase family.</text>
</comment>
<dbReference type="SUPFAM" id="SSF51556">
    <property type="entry name" value="Metallo-dependent hydrolases"/>
    <property type="match status" value="1"/>
</dbReference>
<proteinExistence type="inferred from homology"/>
<dbReference type="WBParaSite" id="HPLM_0001123601-mRNA-1">
    <property type="protein sequence ID" value="HPLM_0001123601-mRNA-1"/>
    <property type="gene ID" value="HPLM_0001123601"/>
</dbReference>
<accession>A0A0N4WJN6</accession>
<organism evidence="3">
    <name type="scientific">Haemonchus placei</name>
    <name type="common">Barber's pole worm</name>
    <dbReference type="NCBI Taxonomy" id="6290"/>
    <lineage>
        <taxon>Eukaryota</taxon>
        <taxon>Metazoa</taxon>
        <taxon>Ecdysozoa</taxon>
        <taxon>Nematoda</taxon>
        <taxon>Chromadorea</taxon>
        <taxon>Rhabditida</taxon>
        <taxon>Rhabditina</taxon>
        <taxon>Rhabditomorpha</taxon>
        <taxon>Strongyloidea</taxon>
        <taxon>Trichostrongylidae</taxon>
        <taxon>Haemonchus</taxon>
    </lineage>
</organism>
<dbReference type="PANTHER" id="PTHR46363:SF1">
    <property type="entry name" value="DEOXYRIBONUCLEASE TATDN2-RELATED"/>
    <property type="match status" value="1"/>
</dbReference>
<sequence length="265" mass="30616">LDFIYNKCNGNLAIWKECLSPIWHNYFAGCIPNFIDPSLFTKSCDSSQYDPTWIQEQDPAVLGATYGCHPHFATAGKDLSFKQLLLAIGECGIDYMRSESDPKVQKEVFMTQLSLAKAYELPIVIHCRSGPRGTLNAEETCLEALDEEISRFHNIHRHCFTENWDVALKWLRRFSNVYFGFTSVISSWEHNDKEKYEVLKRLPLEYILLETDAPYFRPNQVCFSDGIMPNEHAVELTRAKNINVNRVIEVTTYNARHLYGLPTYE</sequence>
<reference evidence="3" key="1">
    <citation type="submission" date="2017-02" db="UniProtKB">
        <authorList>
            <consortium name="WormBaseParasite"/>
        </authorList>
    </citation>
    <scope>IDENTIFICATION</scope>
</reference>
<keyword evidence="2" id="KW-0378">Hydrolase</keyword>
<evidence type="ECO:0000256" key="1">
    <source>
        <dbReference type="ARBA" id="ARBA00009275"/>
    </source>
</evidence>
<evidence type="ECO:0000256" key="2">
    <source>
        <dbReference type="ARBA" id="ARBA00022801"/>
    </source>
</evidence>
<evidence type="ECO:0000313" key="3">
    <source>
        <dbReference type="WBParaSite" id="HPLM_0001123601-mRNA-1"/>
    </source>
</evidence>
<protein>
    <submittedName>
        <fullName evidence="3">Deoxyribonuclease TATDN2</fullName>
    </submittedName>
</protein>
<dbReference type="Gene3D" id="3.20.20.140">
    <property type="entry name" value="Metal-dependent hydrolases"/>
    <property type="match status" value="1"/>
</dbReference>
<dbReference type="CDD" id="cd01310">
    <property type="entry name" value="TatD_DNAse"/>
    <property type="match status" value="1"/>
</dbReference>
<dbReference type="PANTHER" id="PTHR46363">
    <property type="entry name" value="DEOXYRIBONUCLEASE TATDN2-RELATED"/>
    <property type="match status" value="1"/>
</dbReference>
<dbReference type="GO" id="GO:0016788">
    <property type="term" value="F:hydrolase activity, acting on ester bonds"/>
    <property type="evidence" value="ECO:0007669"/>
    <property type="project" value="InterPro"/>
</dbReference>
<dbReference type="InterPro" id="IPR032466">
    <property type="entry name" value="Metal_Hydrolase"/>
</dbReference>
<dbReference type="InterPro" id="IPR018228">
    <property type="entry name" value="DNase_TatD-rel_CS"/>
</dbReference>
<dbReference type="Pfam" id="PF01026">
    <property type="entry name" value="TatD_DNase"/>
    <property type="match status" value="1"/>
</dbReference>